<accession>A0A8S5QFA4</accession>
<dbReference type="InterPro" id="IPR013762">
    <property type="entry name" value="Integrase-like_cat_sf"/>
</dbReference>
<evidence type="ECO:0000256" key="2">
    <source>
        <dbReference type="ARBA" id="ARBA00023172"/>
    </source>
</evidence>
<keyword evidence="2" id="KW-0233">DNA recombination</keyword>
<dbReference type="GO" id="GO:0015074">
    <property type="term" value="P:DNA integration"/>
    <property type="evidence" value="ECO:0007669"/>
    <property type="project" value="InterPro"/>
</dbReference>
<dbReference type="EMBL" id="BK015642">
    <property type="protein sequence ID" value="DAE17555.1"/>
    <property type="molecule type" value="Genomic_DNA"/>
</dbReference>
<dbReference type="InterPro" id="IPR011010">
    <property type="entry name" value="DNA_brk_join_enz"/>
</dbReference>
<dbReference type="SUPFAM" id="SSF56349">
    <property type="entry name" value="DNA breaking-rejoining enzymes"/>
    <property type="match status" value="1"/>
</dbReference>
<evidence type="ECO:0000313" key="4">
    <source>
        <dbReference type="EMBL" id="DAE17555.1"/>
    </source>
</evidence>
<dbReference type="GO" id="GO:0006310">
    <property type="term" value="P:DNA recombination"/>
    <property type="evidence" value="ECO:0007669"/>
    <property type="project" value="UniProtKB-KW"/>
</dbReference>
<evidence type="ECO:0000256" key="1">
    <source>
        <dbReference type="ARBA" id="ARBA00008857"/>
    </source>
</evidence>
<organism evidence="4">
    <name type="scientific">Caudovirales sp. ctqPn17</name>
    <dbReference type="NCBI Taxonomy" id="2825772"/>
    <lineage>
        <taxon>Viruses</taxon>
        <taxon>Duplodnaviria</taxon>
        <taxon>Heunggongvirae</taxon>
        <taxon>Uroviricota</taxon>
        <taxon>Caudoviricetes</taxon>
    </lineage>
</organism>
<name>A0A8S5QFA4_9CAUD</name>
<dbReference type="PROSITE" id="PS51898">
    <property type="entry name" value="TYR_RECOMBINASE"/>
    <property type="match status" value="1"/>
</dbReference>
<reference evidence="4" key="1">
    <citation type="journal article" date="2021" name="Proc. Natl. Acad. Sci. U.S.A.">
        <title>A Catalog of Tens of Thousands of Viruses from Human Metagenomes Reveals Hidden Associations with Chronic Diseases.</title>
        <authorList>
            <person name="Tisza M.J."/>
            <person name="Buck C.B."/>
        </authorList>
    </citation>
    <scope>NUCLEOTIDE SEQUENCE</scope>
    <source>
        <strain evidence="4">CtqPn17</strain>
    </source>
</reference>
<proteinExistence type="inferred from homology"/>
<dbReference type="Pfam" id="PF00589">
    <property type="entry name" value="Phage_integrase"/>
    <property type="match status" value="1"/>
</dbReference>
<dbReference type="InterPro" id="IPR002104">
    <property type="entry name" value="Integrase_catalytic"/>
</dbReference>
<protein>
    <submittedName>
        <fullName evidence="4">Site specific tyrosine recombinase</fullName>
    </submittedName>
</protein>
<comment type="similarity">
    <text evidence="1">Belongs to the 'phage' integrase family.</text>
</comment>
<dbReference type="Gene3D" id="1.10.443.10">
    <property type="entry name" value="Intergrase catalytic core"/>
    <property type="match status" value="1"/>
</dbReference>
<dbReference type="GO" id="GO:0003677">
    <property type="term" value="F:DNA binding"/>
    <property type="evidence" value="ECO:0007669"/>
    <property type="project" value="InterPro"/>
</dbReference>
<feature type="domain" description="Tyr recombinase" evidence="3">
    <location>
        <begin position="3"/>
        <end position="190"/>
    </location>
</feature>
<evidence type="ECO:0000259" key="3">
    <source>
        <dbReference type="PROSITE" id="PS51898"/>
    </source>
</evidence>
<sequence>MQVVQPIRDLDTLQKCYEIAREHDKHRKTGEVSWELILVVGFNTSLRVSDFRRFKVSDLRGKDYAQIQAKKTGKEARILINPAARKEINRLLAGRKADEYILQSRKKDPVTHKYQPITRQRCYQIINTIARQAGVEERIGCHTLRKTFGYHYYKMTGDVVSLQRILCHSFQRETLVYIGVIQENIDESLRKFNMLAGKRMAGG</sequence>